<gene>
    <name evidence="1" type="ORF">J0656_15430</name>
</gene>
<proteinExistence type="predicted"/>
<reference evidence="1 2" key="1">
    <citation type="submission" date="2021-03" db="EMBL/GenBank/DDBJ databases">
        <title>Muricauda lutimaris sp. nov. and Muricauda ruestringensis sp. nov, two marine members of the Flavobacteriaceae isolated from deep sea sediments of Western Pacific.</title>
        <authorList>
            <person name="Zhao S."/>
            <person name="Liu R."/>
        </authorList>
    </citation>
    <scope>NUCLEOTIDE SEQUENCE [LARGE SCALE GENOMIC DNA]</scope>
    <source>
        <strain evidence="1 2">BC31-1-A7</strain>
    </source>
</reference>
<accession>A0ABS3G8L8</accession>
<comment type="caution">
    <text evidence="1">The sequence shown here is derived from an EMBL/GenBank/DDBJ whole genome shotgun (WGS) entry which is preliminary data.</text>
</comment>
<sequence length="103" mass="12073">MLDIVLNYKNLLENIHRYIEESKFKKEFIIDELGISRATFYNKLKKQSFSVSEMIKLSSLLFPEDVKAIEIKEALERSRKDSEAGRVWEHNAVIANARKKISQ</sequence>
<evidence type="ECO:0008006" key="3">
    <source>
        <dbReference type="Google" id="ProtNLM"/>
    </source>
</evidence>
<protein>
    <recommendedName>
        <fullName evidence="3">HTH cro/C1-type domain-containing protein</fullName>
    </recommendedName>
</protein>
<evidence type="ECO:0000313" key="1">
    <source>
        <dbReference type="EMBL" id="MBO0355412.1"/>
    </source>
</evidence>
<dbReference type="Proteomes" id="UP000664044">
    <property type="component" value="Unassembled WGS sequence"/>
</dbReference>
<organism evidence="1 2">
    <name type="scientific">Flagellimonas aurea</name>
    <dbReference type="NCBI Taxonomy" id="2915619"/>
    <lineage>
        <taxon>Bacteria</taxon>
        <taxon>Pseudomonadati</taxon>
        <taxon>Bacteroidota</taxon>
        <taxon>Flavobacteriia</taxon>
        <taxon>Flavobacteriales</taxon>
        <taxon>Flavobacteriaceae</taxon>
        <taxon>Flagellimonas</taxon>
    </lineage>
</organism>
<keyword evidence="2" id="KW-1185">Reference proteome</keyword>
<dbReference type="RefSeq" id="WP_207035469.1">
    <property type="nucleotide sequence ID" value="NZ_JAFLNL010000009.1"/>
</dbReference>
<evidence type="ECO:0000313" key="2">
    <source>
        <dbReference type="Proteomes" id="UP000664044"/>
    </source>
</evidence>
<name>A0ABS3G8L8_9FLAO</name>
<dbReference type="EMBL" id="JAFLNL010000009">
    <property type="protein sequence ID" value="MBO0355412.1"/>
    <property type="molecule type" value="Genomic_DNA"/>
</dbReference>